<dbReference type="InterPro" id="IPR014729">
    <property type="entry name" value="Rossmann-like_a/b/a_fold"/>
</dbReference>
<keyword evidence="8 10" id="KW-0520">NAD</keyword>
<evidence type="ECO:0000256" key="6">
    <source>
        <dbReference type="ARBA" id="ARBA00022741"/>
    </source>
</evidence>
<dbReference type="AlphaFoldDB" id="A0A161WW84"/>
<dbReference type="GO" id="GO:0004515">
    <property type="term" value="F:nicotinate-nucleotide adenylyltransferase activity"/>
    <property type="evidence" value="ECO:0007669"/>
    <property type="project" value="UniProtKB-UniRule"/>
</dbReference>
<dbReference type="EC" id="2.7.7.18" evidence="10"/>
<evidence type="ECO:0000313" key="13">
    <source>
        <dbReference type="Proteomes" id="UP000214606"/>
    </source>
</evidence>
<dbReference type="GO" id="GO:0009435">
    <property type="term" value="P:NAD+ biosynthetic process"/>
    <property type="evidence" value="ECO:0007669"/>
    <property type="project" value="UniProtKB-UniRule"/>
</dbReference>
<dbReference type="InterPro" id="IPR004821">
    <property type="entry name" value="Cyt_trans-like"/>
</dbReference>
<dbReference type="KEGG" id="apak:AP3564_18555"/>
<keyword evidence="6 10" id="KW-0547">Nucleotide-binding</keyword>
<dbReference type="FunFam" id="3.40.50.620:FF:000079">
    <property type="entry name" value="Probable nicotinate-nucleotide adenylyltransferase"/>
    <property type="match status" value="1"/>
</dbReference>
<evidence type="ECO:0000256" key="3">
    <source>
        <dbReference type="ARBA" id="ARBA00022642"/>
    </source>
</evidence>
<evidence type="ECO:0000256" key="4">
    <source>
        <dbReference type="ARBA" id="ARBA00022679"/>
    </source>
</evidence>
<keyword evidence="5 10" id="KW-0548">Nucleotidyltransferase</keyword>
<dbReference type="Proteomes" id="UP000214606">
    <property type="component" value="Chromosome"/>
</dbReference>
<name>A0A161WW84_9BACI</name>
<evidence type="ECO:0000256" key="7">
    <source>
        <dbReference type="ARBA" id="ARBA00022840"/>
    </source>
</evidence>
<comment type="catalytic activity">
    <reaction evidence="9 10">
        <text>nicotinate beta-D-ribonucleotide + ATP + H(+) = deamido-NAD(+) + diphosphate</text>
        <dbReference type="Rhea" id="RHEA:22860"/>
        <dbReference type="ChEBI" id="CHEBI:15378"/>
        <dbReference type="ChEBI" id="CHEBI:30616"/>
        <dbReference type="ChEBI" id="CHEBI:33019"/>
        <dbReference type="ChEBI" id="CHEBI:57502"/>
        <dbReference type="ChEBI" id="CHEBI:58437"/>
        <dbReference type="EC" id="2.7.7.18"/>
    </reaction>
</comment>
<dbReference type="NCBIfam" id="TIGR00125">
    <property type="entry name" value="cyt_tran_rel"/>
    <property type="match status" value="1"/>
</dbReference>
<dbReference type="CDD" id="cd02165">
    <property type="entry name" value="NMNAT"/>
    <property type="match status" value="1"/>
</dbReference>
<accession>A0A161WW84</accession>
<evidence type="ECO:0000256" key="1">
    <source>
        <dbReference type="ARBA" id="ARBA00002324"/>
    </source>
</evidence>
<evidence type="ECO:0000256" key="8">
    <source>
        <dbReference type="ARBA" id="ARBA00023027"/>
    </source>
</evidence>
<proteinExistence type="inferred from homology"/>
<dbReference type="InterPro" id="IPR005248">
    <property type="entry name" value="NadD/NMNAT"/>
</dbReference>
<dbReference type="PANTHER" id="PTHR39321">
    <property type="entry name" value="NICOTINATE-NUCLEOTIDE ADENYLYLTRANSFERASE-RELATED"/>
    <property type="match status" value="1"/>
</dbReference>
<keyword evidence="3 10" id="KW-0662">Pyridine nucleotide biosynthesis</keyword>
<keyword evidence="7 10" id="KW-0067">ATP-binding</keyword>
<dbReference type="HAMAP" id="MF_00244">
    <property type="entry name" value="NaMN_adenylyltr"/>
    <property type="match status" value="1"/>
</dbReference>
<evidence type="ECO:0000313" key="12">
    <source>
        <dbReference type="EMBL" id="ASS92485.1"/>
    </source>
</evidence>
<comment type="similarity">
    <text evidence="10">Belongs to the NadD family.</text>
</comment>
<dbReference type="EMBL" id="CP017703">
    <property type="protein sequence ID" value="ASS92485.1"/>
    <property type="molecule type" value="Genomic_DNA"/>
</dbReference>
<evidence type="ECO:0000256" key="2">
    <source>
        <dbReference type="ARBA" id="ARBA00005019"/>
    </source>
</evidence>
<evidence type="ECO:0000256" key="5">
    <source>
        <dbReference type="ARBA" id="ARBA00022695"/>
    </source>
</evidence>
<evidence type="ECO:0000259" key="11">
    <source>
        <dbReference type="Pfam" id="PF01467"/>
    </source>
</evidence>
<protein>
    <recommendedName>
        <fullName evidence="10">Probable nicotinate-nucleotide adenylyltransferase</fullName>
        <ecNumber evidence="10">2.7.7.18</ecNumber>
    </recommendedName>
    <alternativeName>
        <fullName evidence="10">Deamido-NAD(+) diphosphorylase</fullName>
    </alternativeName>
    <alternativeName>
        <fullName evidence="10">Deamido-NAD(+) pyrophosphorylase</fullName>
    </alternativeName>
    <alternativeName>
        <fullName evidence="10">Nicotinate mononucleotide adenylyltransferase</fullName>
        <shortName evidence="10">NaMN adenylyltransferase</shortName>
    </alternativeName>
</protein>
<dbReference type="UniPathway" id="UPA00253">
    <property type="reaction ID" value="UER00332"/>
</dbReference>
<dbReference type="Pfam" id="PF01467">
    <property type="entry name" value="CTP_transf_like"/>
    <property type="match status" value="1"/>
</dbReference>
<dbReference type="GeneID" id="301126918"/>
<comment type="pathway">
    <text evidence="2 10">Cofactor biosynthesis; NAD(+) biosynthesis; deamido-NAD(+) from nicotinate D-ribonucleotide: step 1/1.</text>
</comment>
<dbReference type="PANTHER" id="PTHR39321:SF3">
    <property type="entry name" value="PHOSPHOPANTETHEINE ADENYLYLTRANSFERASE"/>
    <property type="match status" value="1"/>
</dbReference>
<keyword evidence="4 10" id="KW-0808">Transferase</keyword>
<sequence length="189" mass="22107">MGKIGIFGGTFDPPHNGHLLMANEVLHSLNLDKIWFMPNNIPPHKQKEPVTETHHRVNMLKRAIEGNPFFQVQLIELEREGPSFTYDTVKILKERYPNEEFYFIIGSDMIENLPHWHRIEELMDMVQFVGVKRNGYSNESTFFVKEVEVPQFDVSSTMIRERLKNGQAVDYLLPKKVIQYIGENRLYGT</sequence>
<dbReference type="RefSeq" id="WP_066250550.1">
    <property type="nucleotide sequence ID" value="NZ_CP017703.1"/>
</dbReference>
<dbReference type="Gene3D" id="3.40.50.620">
    <property type="entry name" value="HUPs"/>
    <property type="match status" value="1"/>
</dbReference>
<reference evidence="12 13" key="1">
    <citation type="submission" date="2016-10" db="EMBL/GenBank/DDBJ databases">
        <title>The whole genome sequencing and assembly of Aeribacillus pallidus KCTC3564 strain.</title>
        <authorList>
            <person name="Lee Y.-J."/>
            <person name="Park M.-K."/>
            <person name="Yi H."/>
            <person name="Bahn Y.-S."/>
            <person name="Kim J.F."/>
            <person name="Lee D.-W."/>
        </authorList>
    </citation>
    <scope>NUCLEOTIDE SEQUENCE [LARGE SCALE GENOMIC DNA]</scope>
    <source>
        <strain evidence="12 13">KCTC3564</strain>
    </source>
</reference>
<dbReference type="NCBIfam" id="NF000840">
    <property type="entry name" value="PRK00071.1-3"/>
    <property type="match status" value="1"/>
</dbReference>
<evidence type="ECO:0000256" key="10">
    <source>
        <dbReference type="HAMAP-Rule" id="MF_00244"/>
    </source>
</evidence>
<evidence type="ECO:0000256" key="9">
    <source>
        <dbReference type="ARBA" id="ARBA00048721"/>
    </source>
</evidence>
<accession>A0A223EBL3</accession>
<comment type="function">
    <text evidence="1 10">Catalyzes the reversible adenylation of nicotinate mononucleotide (NaMN) to nicotinic acid adenine dinucleotide (NaAD).</text>
</comment>
<dbReference type="NCBIfam" id="NF000841">
    <property type="entry name" value="PRK00071.1-4"/>
    <property type="match status" value="1"/>
</dbReference>
<dbReference type="GO" id="GO:0005524">
    <property type="term" value="F:ATP binding"/>
    <property type="evidence" value="ECO:0007669"/>
    <property type="project" value="UniProtKB-KW"/>
</dbReference>
<dbReference type="NCBIfam" id="TIGR00482">
    <property type="entry name" value="nicotinate (nicotinamide) nucleotide adenylyltransferase"/>
    <property type="match status" value="1"/>
</dbReference>
<dbReference type="SUPFAM" id="SSF52374">
    <property type="entry name" value="Nucleotidylyl transferase"/>
    <property type="match status" value="1"/>
</dbReference>
<organism evidence="12 13">
    <name type="scientific">Aeribacillus pallidus</name>
    <dbReference type="NCBI Taxonomy" id="33936"/>
    <lineage>
        <taxon>Bacteria</taxon>
        <taxon>Bacillati</taxon>
        <taxon>Bacillota</taxon>
        <taxon>Bacilli</taxon>
        <taxon>Bacillales</taxon>
        <taxon>Bacillaceae</taxon>
        <taxon>Aeribacillus</taxon>
    </lineage>
</organism>
<feature type="domain" description="Cytidyltransferase-like" evidence="11">
    <location>
        <begin position="6"/>
        <end position="162"/>
    </location>
</feature>
<gene>
    <name evidence="10" type="primary">nadD</name>
    <name evidence="12" type="ORF">AP3564_18555</name>
</gene>